<sequence>MKNPQPQSLEKLQESTLRDPGVKGKLWVSKVEIPSPPEDETRQALFRAVDDLKDDSQAYIRPSCVPVGAEWTGYRASADKDSTLPSISEEEKYKSLMSETKSTTTILYFHGGAYYLMDLAAHRPLNSRLAKLTGGRTLSVRYRLAPQSAFPSQLLDALCAYLYLLHPPPGSFHSPVRSSDIVLAGDSAGGNLAFGLLQLLMQLHRTSPTNPPKILYHGTEIEVPLPAGIACNSPWLDITRSPPSLESNAHTDYLPPPSKSSNVQFPTDRIWPTDPPRGDIFCDASMMDHPLASPLAFGEADWKGAPPIFICCGQELLTDEDAIVAGRAARAGVKVRWEQFEAMPHCFAMILEGLDASRRCLELWGESIKEMVEKGKEGLETRGTWWAAKTMKESALDVKGLGSGWTEEEVRGWMKAAKEKRREGWEKEGKDLPKL</sequence>
<comment type="similarity">
    <text evidence="1">Belongs to the 'GDXG' lipolytic enzyme family.</text>
</comment>
<proteinExistence type="inferred from homology"/>
<dbReference type="InterPro" id="IPR050300">
    <property type="entry name" value="GDXG_lipolytic_enzyme"/>
</dbReference>
<dbReference type="PROSITE" id="PS01174">
    <property type="entry name" value="LIPASE_GDXG_SER"/>
    <property type="match status" value="1"/>
</dbReference>
<evidence type="ECO:0000256" key="2">
    <source>
        <dbReference type="ARBA" id="ARBA00022801"/>
    </source>
</evidence>
<dbReference type="AlphaFoldDB" id="A0A6A6HFG3"/>
<name>A0A6A6HFG3_VIRVR</name>
<dbReference type="SUPFAM" id="SSF53474">
    <property type="entry name" value="alpha/beta-Hydrolases"/>
    <property type="match status" value="1"/>
</dbReference>
<dbReference type="InterPro" id="IPR033140">
    <property type="entry name" value="Lipase_GDXG_put_SER_AS"/>
</dbReference>
<dbReference type="EMBL" id="ML991783">
    <property type="protein sequence ID" value="KAF2236864.1"/>
    <property type="molecule type" value="Genomic_DNA"/>
</dbReference>
<dbReference type="GO" id="GO:0016787">
    <property type="term" value="F:hydrolase activity"/>
    <property type="evidence" value="ECO:0007669"/>
    <property type="project" value="UniProtKB-KW"/>
</dbReference>
<dbReference type="PANTHER" id="PTHR48081">
    <property type="entry name" value="AB HYDROLASE SUPERFAMILY PROTEIN C4A8.06C"/>
    <property type="match status" value="1"/>
</dbReference>
<evidence type="ECO:0000256" key="3">
    <source>
        <dbReference type="PROSITE-ProRule" id="PRU10038"/>
    </source>
</evidence>
<dbReference type="Proteomes" id="UP000800092">
    <property type="component" value="Unassembled WGS sequence"/>
</dbReference>
<feature type="domain" description="Alpha/beta hydrolase fold-3" evidence="4">
    <location>
        <begin position="106"/>
        <end position="348"/>
    </location>
</feature>
<dbReference type="OrthoDB" id="5354320at2759"/>
<dbReference type="PANTHER" id="PTHR48081:SF25">
    <property type="entry name" value="PUTATIVE (AFU_ORTHOLOGUE AFUA_3G11560)-RELATED"/>
    <property type="match status" value="1"/>
</dbReference>
<dbReference type="PROSITE" id="PS01173">
    <property type="entry name" value="LIPASE_GDXG_HIS"/>
    <property type="match status" value="1"/>
</dbReference>
<evidence type="ECO:0000313" key="6">
    <source>
        <dbReference type="Proteomes" id="UP000800092"/>
    </source>
</evidence>
<keyword evidence="6" id="KW-1185">Reference proteome</keyword>
<accession>A0A6A6HFG3</accession>
<organism evidence="5 6">
    <name type="scientific">Viridothelium virens</name>
    <name type="common">Speckled blister lichen</name>
    <name type="synonym">Trypethelium virens</name>
    <dbReference type="NCBI Taxonomy" id="1048519"/>
    <lineage>
        <taxon>Eukaryota</taxon>
        <taxon>Fungi</taxon>
        <taxon>Dikarya</taxon>
        <taxon>Ascomycota</taxon>
        <taxon>Pezizomycotina</taxon>
        <taxon>Dothideomycetes</taxon>
        <taxon>Dothideomycetes incertae sedis</taxon>
        <taxon>Trypetheliales</taxon>
        <taxon>Trypetheliaceae</taxon>
        <taxon>Viridothelium</taxon>
    </lineage>
</organism>
<evidence type="ECO:0000313" key="5">
    <source>
        <dbReference type="EMBL" id="KAF2236864.1"/>
    </source>
</evidence>
<evidence type="ECO:0000259" key="4">
    <source>
        <dbReference type="Pfam" id="PF07859"/>
    </source>
</evidence>
<dbReference type="Gene3D" id="3.40.50.1820">
    <property type="entry name" value="alpha/beta hydrolase"/>
    <property type="match status" value="1"/>
</dbReference>
<dbReference type="InterPro" id="IPR029058">
    <property type="entry name" value="AB_hydrolase_fold"/>
</dbReference>
<dbReference type="InterPro" id="IPR013094">
    <property type="entry name" value="AB_hydrolase_3"/>
</dbReference>
<feature type="active site" evidence="3">
    <location>
        <position position="187"/>
    </location>
</feature>
<reference evidence="5" key="1">
    <citation type="journal article" date="2020" name="Stud. Mycol.">
        <title>101 Dothideomycetes genomes: a test case for predicting lifestyles and emergence of pathogens.</title>
        <authorList>
            <person name="Haridas S."/>
            <person name="Albert R."/>
            <person name="Binder M."/>
            <person name="Bloem J."/>
            <person name="Labutti K."/>
            <person name="Salamov A."/>
            <person name="Andreopoulos B."/>
            <person name="Baker S."/>
            <person name="Barry K."/>
            <person name="Bills G."/>
            <person name="Bluhm B."/>
            <person name="Cannon C."/>
            <person name="Castanera R."/>
            <person name="Culley D."/>
            <person name="Daum C."/>
            <person name="Ezra D."/>
            <person name="Gonzalez J."/>
            <person name="Henrissat B."/>
            <person name="Kuo A."/>
            <person name="Liang C."/>
            <person name="Lipzen A."/>
            <person name="Lutzoni F."/>
            <person name="Magnuson J."/>
            <person name="Mondo S."/>
            <person name="Nolan M."/>
            <person name="Ohm R."/>
            <person name="Pangilinan J."/>
            <person name="Park H.-J."/>
            <person name="Ramirez L."/>
            <person name="Alfaro M."/>
            <person name="Sun H."/>
            <person name="Tritt A."/>
            <person name="Yoshinaga Y."/>
            <person name="Zwiers L.-H."/>
            <person name="Turgeon B."/>
            <person name="Goodwin S."/>
            <person name="Spatafora J."/>
            <person name="Crous P."/>
            <person name="Grigoriev I."/>
        </authorList>
    </citation>
    <scope>NUCLEOTIDE SEQUENCE</scope>
    <source>
        <strain evidence="5">Tuck. ex Michener</strain>
    </source>
</reference>
<protein>
    <recommendedName>
        <fullName evidence="4">Alpha/beta hydrolase fold-3 domain-containing protein</fullName>
    </recommendedName>
</protein>
<keyword evidence="2" id="KW-0378">Hydrolase</keyword>
<dbReference type="InterPro" id="IPR002168">
    <property type="entry name" value="Lipase_GDXG_HIS_AS"/>
</dbReference>
<evidence type="ECO:0000256" key="1">
    <source>
        <dbReference type="ARBA" id="ARBA00010515"/>
    </source>
</evidence>
<dbReference type="Pfam" id="PF07859">
    <property type="entry name" value="Abhydrolase_3"/>
    <property type="match status" value="1"/>
</dbReference>
<gene>
    <name evidence="5" type="ORF">EV356DRAFT_497795</name>
</gene>